<dbReference type="InterPro" id="IPR023395">
    <property type="entry name" value="MCP_dom_sf"/>
</dbReference>
<evidence type="ECO:0000256" key="5">
    <source>
        <dbReference type="ARBA" id="ARBA00022737"/>
    </source>
</evidence>
<evidence type="ECO:0008006" key="12">
    <source>
        <dbReference type="Google" id="ProtNLM"/>
    </source>
</evidence>
<evidence type="ECO:0000256" key="6">
    <source>
        <dbReference type="ARBA" id="ARBA00022989"/>
    </source>
</evidence>
<evidence type="ECO:0000256" key="1">
    <source>
        <dbReference type="ARBA" id="ARBA00004141"/>
    </source>
</evidence>
<organism evidence="10 11">
    <name type="scientific">Thamnidium elegans</name>
    <dbReference type="NCBI Taxonomy" id="101142"/>
    <lineage>
        <taxon>Eukaryota</taxon>
        <taxon>Fungi</taxon>
        <taxon>Fungi incertae sedis</taxon>
        <taxon>Mucoromycota</taxon>
        <taxon>Mucoromycotina</taxon>
        <taxon>Mucoromycetes</taxon>
        <taxon>Mucorales</taxon>
        <taxon>Mucorineae</taxon>
        <taxon>Mucoraceae</taxon>
        <taxon>Thamnidium</taxon>
    </lineage>
</organism>
<dbReference type="PANTHER" id="PTHR45618">
    <property type="entry name" value="MITOCHONDRIAL DICARBOXYLATE CARRIER-RELATED"/>
    <property type="match status" value="1"/>
</dbReference>
<feature type="region of interest" description="Disordered" evidence="9">
    <location>
        <begin position="384"/>
        <end position="418"/>
    </location>
</feature>
<evidence type="ECO:0000256" key="4">
    <source>
        <dbReference type="ARBA" id="ARBA00022692"/>
    </source>
</evidence>
<evidence type="ECO:0000256" key="3">
    <source>
        <dbReference type="ARBA" id="ARBA00022448"/>
    </source>
</evidence>
<dbReference type="Proteomes" id="UP000613177">
    <property type="component" value="Unassembled WGS sequence"/>
</dbReference>
<dbReference type="EMBL" id="JAEPRE010000035">
    <property type="protein sequence ID" value="KAG2235296.1"/>
    <property type="molecule type" value="Genomic_DNA"/>
</dbReference>
<dbReference type="SUPFAM" id="SSF103506">
    <property type="entry name" value="Mitochondrial carrier"/>
    <property type="match status" value="1"/>
</dbReference>
<dbReference type="InterPro" id="IPR050391">
    <property type="entry name" value="Mito_Metabolite_Transporter"/>
</dbReference>
<dbReference type="AlphaFoldDB" id="A0A8H7VUS6"/>
<evidence type="ECO:0000313" key="11">
    <source>
        <dbReference type="Proteomes" id="UP000613177"/>
    </source>
</evidence>
<name>A0A8H7VUS6_9FUNG</name>
<accession>A0A8H7VUS6</accession>
<proteinExistence type="inferred from homology"/>
<protein>
    <recommendedName>
        <fullName evidence="12">Mitochondrial carrier</fullName>
    </recommendedName>
</protein>
<comment type="similarity">
    <text evidence="2">Belongs to the mitochondrial carrier (TC 2.A.29) family.</text>
</comment>
<dbReference type="Gene3D" id="1.50.40.10">
    <property type="entry name" value="Mitochondrial carrier domain"/>
    <property type="match status" value="1"/>
</dbReference>
<keyword evidence="11" id="KW-1185">Reference proteome</keyword>
<reference evidence="10" key="1">
    <citation type="submission" date="2021-01" db="EMBL/GenBank/DDBJ databases">
        <title>Metabolic potential, ecology and presence of endohyphal bacteria is reflected in genomic diversity of Mucoromycotina.</title>
        <authorList>
            <person name="Muszewska A."/>
            <person name="Okrasinska A."/>
            <person name="Steczkiewicz K."/>
            <person name="Drgas O."/>
            <person name="Orlowska M."/>
            <person name="Perlinska-Lenart U."/>
            <person name="Aleksandrzak-Piekarczyk T."/>
            <person name="Szatraj K."/>
            <person name="Zielenkiewicz U."/>
            <person name="Pilsyk S."/>
            <person name="Malc E."/>
            <person name="Mieczkowski P."/>
            <person name="Kruszewska J.S."/>
            <person name="Biernat P."/>
            <person name="Pawlowska J."/>
        </authorList>
    </citation>
    <scope>NUCLEOTIDE SEQUENCE</scope>
    <source>
        <strain evidence="10">WA0000018081</strain>
    </source>
</reference>
<dbReference type="InterPro" id="IPR018108">
    <property type="entry name" value="MCP_transmembrane"/>
</dbReference>
<keyword evidence="3" id="KW-0813">Transport</keyword>
<evidence type="ECO:0000313" key="10">
    <source>
        <dbReference type="EMBL" id="KAG2235296.1"/>
    </source>
</evidence>
<evidence type="ECO:0000256" key="2">
    <source>
        <dbReference type="ARBA" id="ARBA00006375"/>
    </source>
</evidence>
<comment type="subcellular location">
    <subcellularLocation>
        <location evidence="1">Membrane</location>
        <topology evidence="1">Multi-pass membrane protein</topology>
    </subcellularLocation>
</comment>
<sequence length="521" mass="59258">MSTVKVNPHRPYYTPGLHQHNYTSLPSNDSIPLLLEEKEHHAQLKGFTTRCTSFALLKYFVTMLTSPFEVGTTLLQVQYSPHQDVEVIGMPQEPTSVKKKKKKKKKKICSKLTYKLGPERTSIDNVRIRTDNLLSVSVYDEKNRPMHQMAPMEGGGVLEILNLIMKQPTEGWKALFKGQRVTWIYEMLRTVLRPGLESSLNDIFGLYDDTIPLLHLDSVTPNISTIVVSHLVIGLLLSPLEIIRTRLVVQSSSPLCSKYNGPVHALRTMFHEEGGLKGVYFHSKNLFPTLLYHTITPLLSCSTPLIIARLFHIFPADSPILYGAAELALSTLGLVVMLPIETIRKRLQSQVQGDFKSAVALRPAPYRGFFDALYKIMKEEGTRNKRSVEKKTRKQKRLADSSSESDSDSDLFPAKTRPTGTPSAWGIRGLYRGFSMQLMANVMVFVFHTMNGIEGKRIKDFFYCVCLYLYVFSFFFKKKLCRLLFSVLYKELTYGFSRVTGLRVTPISPMTRRLHATYVIK</sequence>
<keyword evidence="7 8" id="KW-0472">Membrane</keyword>
<dbReference type="GO" id="GO:0016020">
    <property type="term" value="C:membrane"/>
    <property type="evidence" value="ECO:0007669"/>
    <property type="project" value="UniProtKB-SubCell"/>
</dbReference>
<dbReference type="PROSITE" id="PS50920">
    <property type="entry name" value="SOLCAR"/>
    <property type="match status" value="1"/>
</dbReference>
<keyword evidence="5" id="KW-0677">Repeat</keyword>
<keyword evidence="4 8" id="KW-0812">Transmembrane</keyword>
<gene>
    <name evidence="10" type="ORF">INT48_007927</name>
</gene>
<evidence type="ECO:0000256" key="8">
    <source>
        <dbReference type="PROSITE-ProRule" id="PRU00282"/>
    </source>
</evidence>
<evidence type="ECO:0000256" key="7">
    <source>
        <dbReference type="ARBA" id="ARBA00023136"/>
    </source>
</evidence>
<feature type="repeat" description="Solcar" evidence="8">
    <location>
        <begin position="317"/>
        <end position="413"/>
    </location>
</feature>
<evidence type="ECO:0000256" key="9">
    <source>
        <dbReference type="SAM" id="MobiDB-lite"/>
    </source>
</evidence>
<comment type="caution">
    <text evidence="10">The sequence shown here is derived from an EMBL/GenBank/DDBJ whole genome shotgun (WGS) entry which is preliminary data.</text>
</comment>
<keyword evidence="6" id="KW-1133">Transmembrane helix</keyword>